<proteinExistence type="predicted"/>
<organism evidence="1 2">
    <name type="scientific">Antrihabitans cavernicola</name>
    <dbReference type="NCBI Taxonomy" id="2495913"/>
    <lineage>
        <taxon>Bacteria</taxon>
        <taxon>Bacillati</taxon>
        <taxon>Actinomycetota</taxon>
        <taxon>Actinomycetes</taxon>
        <taxon>Mycobacteriales</taxon>
        <taxon>Nocardiaceae</taxon>
        <taxon>Antrihabitans</taxon>
    </lineage>
</organism>
<sequence length="222" mass="22730">MPPRAGTATDSGLSSEHLVTLSQAIAEGKRATVYLREATPSLNLPPGASARVVRVEGNTVTLRPRGVDDELPFEAEELRITRAEAKPAVAQKRAPRVAKAAPPVAAIPVAVAAAISEPAPPKAPTRAPKRVQDGISVTIQAGVDDDWTVAVAYGGKPRGKPASVSADAVGRAVAELGDPTAQQAVDAVLLAARQTAAKRVAELSKQLDAARNALAALGAPES</sequence>
<dbReference type="OrthoDB" id="4373871at2"/>
<keyword evidence="2" id="KW-1185">Reference proteome</keyword>
<accession>A0A5A7S826</accession>
<dbReference type="RefSeq" id="WP_149432528.1">
    <property type="nucleotide sequence ID" value="NZ_VLNY01000015.1"/>
</dbReference>
<dbReference type="EMBL" id="VLNY01000015">
    <property type="protein sequence ID" value="KAA0019432.1"/>
    <property type="molecule type" value="Genomic_DNA"/>
</dbReference>
<evidence type="ECO:0000313" key="2">
    <source>
        <dbReference type="Proteomes" id="UP000322244"/>
    </source>
</evidence>
<evidence type="ECO:0000313" key="1">
    <source>
        <dbReference type="EMBL" id="KAA0019432.1"/>
    </source>
</evidence>
<gene>
    <name evidence="1" type="ORF">FOY51_22570</name>
</gene>
<protein>
    <submittedName>
        <fullName evidence="1">Translation initiation factor</fullName>
    </submittedName>
</protein>
<keyword evidence="1" id="KW-0648">Protein biosynthesis</keyword>
<comment type="caution">
    <text evidence="1">The sequence shown here is derived from an EMBL/GenBank/DDBJ whole genome shotgun (WGS) entry which is preliminary data.</text>
</comment>
<dbReference type="GO" id="GO:0003743">
    <property type="term" value="F:translation initiation factor activity"/>
    <property type="evidence" value="ECO:0007669"/>
    <property type="project" value="UniProtKB-KW"/>
</dbReference>
<dbReference type="AlphaFoldDB" id="A0A5A7S826"/>
<reference evidence="1 2" key="1">
    <citation type="submission" date="2019-07" db="EMBL/GenBank/DDBJ databases">
        <title>Rhodococcus cavernicolus sp. nov., isolated from a cave.</title>
        <authorList>
            <person name="Lee S.D."/>
        </authorList>
    </citation>
    <scope>NUCLEOTIDE SEQUENCE [LARGE SCALE GENOMIC DNA]</scope>
    <source>
        <strain evidence="1 2">C1-24</strain>
    </source>
</reference>
<dbReference type="Proteomes" id="UP000322244">
    <property type="component" value="Unassembled WGS sequence"/>
</dbReference>
<dbReference type="Pfam" id="PF19844">
    <property type="entry name" value="DUF6319"/>
    <property type="match status" value="1"/>
</dbReference>
<keyword evidence="1" id="KW-0396">Initiation factor</keyword>
<dbReference type="InterPro" id="IPR046282">
    <property type="entry name" value="DUF6319"/>
</dbReference>
<name>A0A5A7S826_9NOCA</name>